<keyword evidence="4" id="KW-1185">Reference proteome</keyword>
<name>A0AAD2DAF7_EUPCR</name>
<dbReference type="EMBL" id="CAMPGE010029686">
    <property type="protein sequence ID" value="CAI2387169.1"/>
    <property type="molecule type" value="Genomic_DNA"/>
</dbReference>
<accession>A0AAD2DAF7</accession>
<feature type="coiled-coil region" evidence="1">
    <location>
        <begin position="229"/>
        <end position="343"/>
    </location>
</feature>
<evidence type="ECO:0000313" key="4">
    <source>
        <dbReference type="Proteomes" id="UP001295684"/>
    </source>
</evidence>
<keyword evidence="1" id="KW-0175">Coiled coil</keyword>
<dbReference type="AlphaFoldDB" id="A0AAD2DAF7"/>
<dbReference type="Proteomes" id="UP001295684">
    <property type="component" value="Unassembled WGS sequence"/>
</dbReference>
<reference evidence="3" key="1">
    <citation type="submission" date="2023-07" db="EMBL/GenBank/DDBJ databases">
        <authorList>
            <consortium name="AG Swart"/>
            <person name="Singh M."/>
            <person name="Singh A."/>
            <person name="Seah K."/>
            <person name="Emmerich C."/>
        </authorList>
    </citation>
    <scope>NUCLEOTIDE SEQUENCE</scope>
    <source>
        <strain evidence="3">DP1</strain>
    </source>
</reference>
<protein>
    <submittedName>
        <fullName evidence="3">Uncharacterized protein</fullName>
    </submittedName>
</protein>
<feature type="compositionally biased region" description="Polar residues" evidence="2">
    <location>
        <begin position="1"/>
        <end position="16"/>
    </location>
</feature>
<comment type="caution">
    <text evidence="3">The sequence shown here is derived from an EMBL/GenBank/DDBJ whole genome shotgun (WGS) entry which is preliminary data.</text>
</comment>
<organism evidence="3 4">
    <name type="scientific">Euplotes crassus</name>
    <dbReference type="NCBI Taxonomy" id="5936"/>
    <lineage>
        <taxon>Eukaryota</taxon>
        <taxon>Sar</taxon>
        <taxon>Alveolata</taxon>
        <taxon>Ciliophora</taxon>
        <taxon>Intramacronucleata</taxon>
        <taxon>Spirotrichea</taxon>
        <taxon>Hypotrichia</taxon>
        <taxon>Euplotida</taxon>
        <taxon>Euplotidae</taxon>
        <taxon>Moneuplotes</taxon>
    </lineage>
</organism>
<evidence type="ECO:0000313" key="3">
    <source>
        <dbReference type="EMBL" id="CAI2387169.1"/>
    </source>
</evidence>
<evidence type="ECO:0000256" key="1">
    <source>
        <dbReference type="SAM" id="Coils"/>
    </source>
</evidence>
<feature type="region of interest" description="Disordered" evidence="2">
    <location>
        <begin position="1"/>
        <end position="20"/>
    </location>
</feature>
<gene>
    <name evidence="3" type="ORF">ECRASSUSDP1_LOCUS28797</name>
</gene>
<proteinExistence type="predicted"/>
<sequence>MSKGPSIQGSKRSLSPESRFLQKKVQNSCKEYGNEIYLAARNKCRTPIERIVKEVTSGKVKIEENKGDLAEKTSKLKESLRNFEVKRTVKLMNDSLTGIFRKDQSNESYLSNESIGYQAKALSIVESYVDERMEGQMAPPPVSHRARDFRGKLEGQKEAGRIKGYKRRMKGRNGGKGSLGGKQVGKTQEYQIITMTPADTVTDPNILHRNLKIKGRFSKETESKNDVKKETLENNWSNLKLKRVQAKEERKKRALEFKNRMSEVLGKEYLYKKIQRQFEDSQQQQKKVEQEIIDQKRRVYNPKRGKNGELHSPYRNLEMKKFAKKYEQELQKLEAKKKDQREEWYKNLGNGLPYKSKLPYNKKLMEILEKEKLAKLEQDYKKQALKEKTKKAQAYAKMVKDIHWPAISPEKNLEVIERKKELSRKKGKPNNRSISPIFHSSHKSLKKGMPMIKETSIQPKTRNKRTLLTKIKWGKSMYTKEQEKIQKEAKKEYKNYLLEFQPKKKGTKQGHDDIDENEAFTPYWDWKSINNDTSIDDAAKVELLKEKANMLQERSELNEKLLDTGTVEPEKSSITNNFLIASIEAKLAILQQMNS</sequence>
<evidence type="ECO:0000256" key="2">
    <source>
        <dbReference type="SAM" id="MobiDB-lite"/>
    </source>
</evidence>